<dbReference type="SUPFAM" id="SSF57716">
    <property type="entry name" value="Glucocorticoid receptor-like (DNA-binding domain)"/>
    <property type="match status" value="1"/>
</dbReference>
<gene>
    <name evidence="1" type="ORF">NECAME_03600</name>
</gene>
<reference evidence="2" key="1">
    <citation type="journal article" date="2014" name="Nat. Genet.">
        <title>Genome of the human hookworm Necator americanus.</title>
        <authorList>
            <person name="Tang Y.T."/>
            <person name="Gao X."/>
            <person name="Rosa B.A."/>
            <person name="Abubucker S."/>
            <person name="Hallsworth-Pepin K."/>
            <person name="Martin J."/>
            <person name="Tyagi R."/>
            <person name="Heizer E."/>
            <person name="Zhang X."/>
            <person name="Bhonagiri-Palsikar V."/>
            <person name="Minx P."/>
            <person name="Warren W.C."/>
            <person name="Wang Q."/>
            <person name="Zhan B."/>
            <person name="Hotez P.J."/>
            <person name="Sternberg P.W."/>
            <person name="Dougall A."/>
            <person name="Gaze S.T."/>
            <person name="Mulvenna J."/>
            <person name="Sotillo J."/>
            <person name="Ranganathan S."/>
            <person name="Rabelo E.M."/>
            <person name="Wilson R.K."/>
            <person name="Felgner P.L."/>
            <person name="Bethony J."/>
            <person name="Hawdon J.M."/>
            <person name="Gasser R.B."/>
            <person name="Loukas A."/>
            <person name="Mitreva M."/>
        </authorList>
    </citation>
    <scope>NUCLEOTIDE SEQUENCE [LARGE SCALE GENOMIC DNA]</scope>
</reference>
<name>W2T397_NECAM</name>
<evidence type="ECO:0000313" key="1">
    <source>
        <dbReference type="EMBL" id="ETN76034.1"/>
    </source>
</evidence>
<protein>
    <submittedName>
        <fullName evidence="1">Uncharacterized protein</fullName>
    </submittedName>
</protein>
<evidence type="ECO:0000313" key="2">
    <source>
        <dbReference type="Proteomes" id="UP000053676"/>
    </source>
</evidence>
<dbReference type="EMBL" id="KI660256">
    <property type="protein sequence ID" value="ETN76034.1"/>
    <property type="molecule type" value="Genomic_DNA"/>
</dbReference>
<dbReference type="OrthoDB" id="25654at2759"/>
<dbReference type="AlphaFoldDB" id="W2T397"/>
<organism evidence="1 2">
    <name type="scientific">Necator americanus</name>
    <name type="common">Human hookworm</name>
    <dbReference type="NCBI Taxonomy" id="51031"/>
    <lineage>
        <taxon>Eukaryota</taxon>
        <taxon>Metazoa</taxon>
        <taxon>Ecdysozoa</taxon>
        <taxon>Nematoda</taxon>
        <taxon>Chromadorea</taxon>
        <taxon>Rhabditida</taxon>
        <taxon>Rhabditina</taxon>
        <taxon>Rhabditomorpha</taxon>
        <taxon>Strongyloidea</taxon>
        <taxon>Ancylostomatidae</taxon>
        <taxon>Bunostominae</taxon>
        <taxon>Necator</taxon>
    </lineage>
</organism>
<proteinExistence type="predicted"/>
<keyword evidence="2" id="KW-1185">Reference proteome</keyword>
<sequence length="83" mass="9250">MSKLAVYSLILFRCNEDAYISQFHDDEDNYSNGYLSTTTEKRFNARPREGKPYCNQCYGALFGPKGYGHGGTESHTFHGGATG</sequence>
<dbReference type="Proteomes" id="UP000053676">
    <property type="component" value="Unassembled WGS sequence"/>
</dbReference>
<dbReference type="Gene3D" id="2.10.110.10">
    <property type="entry name" value="Cysteine Rich Protein"/>
    <property type="match status" value="1"/>
</dbReference>
<accession>W2T397</accession>
<dbReference type="KEGG" id="nai:NECAME_03600"/>